<feature type="transmembrane region" description="Helical" evidence="1">
    <location>
        <begin position="45"/>
        <end position="67"/>
    </location>
</feature>
<evidence type="ECO:0000313" key="2">
    <source>
        <dbReference type="EMBL" id="GAA1585553.1"/>
    </source>
</evidence>
<proteinExistence type="predicted"/>
<keyword evidence="1" id="KW-1133">Transmembrane helix</keyword>
<keyword evidence="1" id="KW-0812">Transmembrane</keyword>
<organism evidence="2 3">
    <name type="scientific">Kribbella sancticallisti</name>
    <dbReference type="NCBI Taxonomy" id="460087"/>
    <lineage>
        <taxon>Bacteria</taxon>
        <taxon>Bacillati</taxon>
        <taxon>Actinomycetota</taxon>
        <taxon>Actinomycetes</taxon>
        <taxon>Propionibacteriales</taxon>
        <taxon>Kribbellaceae</taxon>
        <taxon>Kribbella</taxon>
    </lineage>
</organism>
<comment type="caution">
    <text evidence="2">The sequence shown here is derived from an EMBL/GenBank/DDBJ whole genome shotgun (WGS) entry which is preliminary data.</text>
</comment>
<dbReference type="Proteomes" id="UP001500393">
    <property type="component" value="Unassembled WGS sequence"/>
</dbReference>
<sequence length="122" mass="12573">MGKPFRAADEDASTCDAAVPPISGLALATGAAGAAMTPAMTKAKVVIIGTICLLSGCFIASSAILCAPGSARRQLSLSPGPMTQASHSILFEITVIISIYENVAGDLSHPRHPVLLRRNERS</sequence>
<protein>
    <submittedName>
        <fullName evidence="2">Uncharacterized protein</fullName>
    </submittedName>
</protein>
<keyword evidence="3" id="KW-1185">Reference proteome</keyword>
<evidence type="ECO:0000313" key="3">
    <source>
        <dbReference type="Proteomes" id="UP001500393"/>
    </source>
</evidence>
<gene>
    <name evidence="2" type="ORF">GCM10009789_43960</name>
</gene>
<keyword evidence="1" id="KW-0472">Membrane</keyword>
<name>A0ABN2DUU5_9ACTN</name>
<dbReference type="EMBL" id="BAAAOS010000030">
    <property type="protein sequence ID" value="GAA1585553.1"/>
    <property type="molecule type" value="Genomic_DNA"/>
</dbReference>
<accession>A0ABN2DUU5</accession>
<evidence type="ECO:0000256" key="1">
    <source>
        <dbReference type="SAM" id="Phobius"/>
    </source>
</evidence>
<reference evidence="2 3" key="1">
    <citation type="journal article" date="2019" name="Int. J. Syst. Evol. Microbiol.">
        <title>The Global Catalogue of Microorganisms (GCM) 10K type strain sequencing project: providing services to taxonomists for standard genome sequencing and annotation.</title>
        <authorList>
            <consortium name="The Broad Institute Genomics Platform"/>
            <consortium name="The Broad Institute Genome Sequencing Center for Infectious Disease"/>
            <person name="Wu L."/>
            <person name="Ma J."/>
        </authorList>
    </citation>
    <scope>NUCLEOTIDE SEQUENCE [LARGE SCALE GENOMIC DNA]</scope>
    <source>
        <strain evidence="2 3">JCM 14969</strain>
    </source>
</reference>